<proteinExistence type="inferred from homology"/>
<dbReference type="InParanoid" id="S8EII7"/>
<dbReference type="PANTHER" id="PTHR43976">
    <property type="entry name" value="SHORT CHAIN DEHYDROGENASE"/>
    <property type="match status" value="1"/>
</dbReference>
<evidence type="ECO:0000256" key="4">
    <source>
        <dbReference type="RuleBase" id="RU000363"/>
    </source>
</evidence>
<sequence length="281" mass="30538">MASRVWFITGSSTGFGRATTEYVLEKGEIVVATLRTPAVLADLQKEYPEDRLLVLQLDVTKSREITAAFDAAVARFGHVDVVFNNAGYAVQGEVEGTPEDVARKLFDVNFWGAANVTREAVRVFREVNKPRGGRLLQMSSIAGVGGPPLMGFYGASKHALAGLSGSVAREVPPEWNIKVTVLEPSMFRTEAPINNAIITPLHPAYENSPSAKLRESVTEDFVNAAPAAAEAAERFYNVSQLADPPLHLPLGKFAVKAATTHYTKVLEETKQYANWSAPFSM</sequence>
<gene>
    <name evidence="5" type="ORF">FOMPIDRAFT_162122</name>
</gene>
<dbReference type="Pfam" id="PF00106">
    <property type="entry name" value="adh_short"/>
    <property type="match status" value="1"/>
</dbReference>
<dbReference type="InterPro" id="IPR036291">
    <property type="entry name" value="NAD(P)-bd_dom_sf"/>
</dbReference>
<dbReference type="eggNOG" id="KOG1205">
    <property type="taxonomic scope" value="Eukaryota"/>
</dbReference>
<dbReference type="FunCoup" id="S8EII7">
    <property type="interactions" value="323"/>
</dbReference>
<dbReference type="GO" id="GO:0016491">
    <property type="term" value="F:oxidoreductase activity"/>
    <property type="evidence" value="ECO:0007669"/>
    <property type="project" value="UniProtKB-KW"/>
</dbReference>
<dbReference type="HOGENOM" id="CLU_010194_2_9_1"/>
<dbReference type="Gene3D" id="3.40.50.720">
    <property type="entry name" value="NAD(P)-binding Rossmann-like Domain"/>
    <property type="match status" value="1"/>
</dbReference>
<dbReference type="OrthoDB" id="1274115at2759"/>
<dbReference type="STRING" id="743788.S8EII7"/>
<evidence type="ECO:0000313" key="6">
    <source>
        <dbReference type="Proteomes" id="UP000015241"/>
    </source>
</evidence>
<reference evidence="5 6" key="1">
    <citation type="journal article" date="2012" name="Science">
        <title>The Paleozoic origin of enzymatic lignin decomposition reconstructed from 31 fungal genomes.</title>
        <authorList>
            <person name="Floudas D."/>
            <person name="Binder M."/>
            <person name="Riley R."/>
            <person name="Barry K."/>
            <person name="Blanchette R.A."/>
            <person name="Henrissat B."/>
            <person name="Martinez A.T."/>
            <person name="Otillar R."/>
            <person name="Spatafora J.W."/>
            <person name="Yadav J.S."/>
            <person name="Aerts A."/>
            <person name="Benoit I."/>
            <person name="Boyd A."/>
            <person name="Carlson A."/>
            <person name="Copeland A."/>
            <person name="Coutinho P.M."/>
            <person name="de Vries R.P."/>
            <person name="Ferreira P."/>
            <person name="Findley K."/>
            <person name="Foster B."/>
            <person name="Gaskell J."/>
            <person name="Glotzer D."/>
            <person name="Gorecki P."/>
            <person name="Heitman J."/>
            <person name="Hesse C."/>
            <person name="Hori C."/>
            <person name="Igarashi K."/>
            <person name="Jurgens J.A."/>
            <person name="Kallen N."/>
            <person name="Kersten P."/>
            <person name="Kohler A."/>
            <person name="Kuees U."/>
            <person name="Kumar T.K.A."/>
            <person name="Kuo A."/>
            <person name="LaButti K."/>
            <person name="Larrondo L.F."/>
            <person name="Lindquist E."/>
            <person name="Ling A."/>
            <person name="Lombard V."/>
            <person name="Lucas S."/>
            <person name="Lundell T."/>
            <person name="Martin R."/>
            <person name="McLaughlin D.J."/>
            <person name="Morgenstern I."/>
            <person name="Morin E."/>
            <person name="Murat C."/>
            <person name="Nagy L.G."/>
            <person name="Nolan M."/>
            <person name="Ohm R.A."/>
            <person name="Patyshakuliyeva A."/>
            <person name="Rokas A."/>
            <person name="Ruiz-Duenas F.J."/>
            <person name="Sabat G."/>
            <person name="Salamov A."/>
            <person name="Samejima M."/>
            <person name="Schmutz J."/>
            <person name="Slot J.C."/>
            <person name="St John F."/>
            <person name="Stenlid J."/>
            <person name="Sun H."/>
            <person name="Sun S."/>
            <person name="Syed K."/>
            <person name="Tsang A."/>
            <person name="Wiebenga A."/>
            <person name="Young D."/>
            <person name="Pisabarro A."/>
            <person name="Eastwood D.C."/>
            <person name="Martin F."/>
            <person name="Cullen D."/>
            <person name="Grigoriev I.V."/>
            <person name="Hibbett D.S."/>
        </authorList>
    </citation>
    <scope>NUCLEOTIDE SEQUENCE</scope>
    <source>
        <strain evidence="6">FP-58527</strain>
    </source>
</reference>
<evidence type="ECO:0000256" key="2">
    <source>
        <dbReference type="ARBA" id="ARBA00022857"/>
    </source>
</evidence>
<comment type="similarity">
    <text evidence="1 4">Belongs to the short-chain dehydrogenases/reductases (SDR) family.</text>
</comment>
<dbReference type="EMBL" id="KE504131">
    <property type="protein sequence ID" value="EPT03144.1"/>
    <property type="molecule type" value="Genomic_DNA"/>
</dbReference>
<evidence type="ECO:0000313" key="5">
    <source>
        <dbReference type="EMBL" id="EPT03144.1"/>
    </source>
</evidence>
<dbReference type="AlphaFoldDB" id="S8EII7"/>
<name>S8EII7_FOMSC</name>
<evidence type="ECO:0000256" key="3">
    <source>
        <dbReference type="ARBA" id="ARBA00023002"/>
    </source>
</evidence>
<dbReference type="SUPFAM" id="SSF51735">
    <property type="entry name" value="NAD(P)-binding Rossmann-fold domains"/>
    <property type="match status" value="1"/>
</dbReference>
<dbReference type="InterPro" id="IPR020904">
    <property type="entry name" value="Sc_DH/Rdtase_CS"/>
</dbReference>
<keyword evidence="2" id="KW-0521">NADP</keyword>
<dbReference type="PRINTS" id="PR00080">
    <property type="entry name" value="SDRFAMILY"/>
</dbReference>
<organism evidence="5 6">
    <name type="scientific">Fomitopsis schrenkii</name>
    <name type="common">Brown rot fungus</name>
    <dbReference type="NCBI Taxonomy" id="2126942"/>
    <lineage>
        <taxon>Eukaryota</taxon>
        <taxon>Fungi</taxon>
        <taxon>Dikarya</taxon>
        <taxon>Basidiomycota</taxon>
        <taxon>Agaricomycotina</taxon>
        <taxon>Agaricomycetes</taxon>
        <taxon>Polyporales</taxon>
        <taxon>Fomitopsis</taxon>
    </lineage>
</organism>
<dbReference type="PANTHER" id="PTHR43976:SF16">
    <property type="entry name" value="SHORT-CHAIN DEHYDROGENASE_REDUCTASE FAMILY PROTEIN"/>
    <property type="match status" value="1"/>
</dbReference>
<dbReference type="InterPro" id="IPR051911">
    <property type="entry name" value="SDR_oxidoreductase"/>
</dbReference>
<dbReference type="Proteomes" id="UP000015241">
    <property type="component" value="Unassembled WGS sequence"/>
</dbReference>
<protein>
    <submittedName>
        <fullName evidence="5">NAD-binding protein</fullName>
    </submittedName>
</protein>
<evidence type="ECO:0000256" key="1">
    <source>
        <dbReference type="ARBA" id="ARBA00006484"/>
    </source>
</evidence>
<keyword evidence="6" id="KW-1185">Reference proteome</keyword>
<keyword evidence="3" id="KW-0560">Oxidoreductase</keyword>
<dbReference type="PRINTS" id="PR00081">
    <property type="entry name" value="GDHRDH"/>
</dbReference>
<dbReference type="InterPro" id="IPR002347">
    <property type="entry name" value="SDR_fam"/>
</dbReference>
<dbReference type="PROSITE" id="PS00061">
    <property type="entry name" value="ADH_SHORT"/>
    <property type="match status" value="1"/>
</dbReference>
<accession>S8EII7</accession>